<dbReference type="Proteomes" id="UP001234989">
    <property type="component" value="Chromosome 1"/>
</dbReference>
<accession>A0AAF0PRB9</accession>
<keyword evidence="2" id="KW-1185">Reference proteome</keyword>
<gene>
    <name evidence="1" type="ORF">MTR67_001865</name>
</gene>
<dbReference type="EMBL" id="CP133612">
    <property type="protein sequence ID" value="WMV08480.1"/>
    <property type="molecule type" value="Genomic_DNA"/>
</dbReference>
<evidence type="ECO:0000313" key="1">
    <source>
        <dbReference type="EMBL" id="WMV08480.1"/>
    </source>
</evidence>
<organism evidence="1 2">
    <name type="scientific">Solanum verrucosum</name>
    <dbReference type="NCBI Taxonomy" id="315347"/>
    <lineage>
        <taxon>Eukaryota</taxon>
        <taxon>Viridiplantae</taxon>
        <taxon>Streptophyta</taxon>
        <taxon>Embryophyta</taxon>
        <taxon>Tracheophyta</taxon>
        <taxon>Spermatophyta</taxon>
        <taxon>Magnoliopsida</taxon>
        <taxon>eudicotyledons</taxon>
        <taxon>Gunneridae</taxon>
        <taxon>Pentapetalae</taxon>
        <taxon>asterids</taxon>
        <taxon>lamiids</taxon>
        <taxon>Solanales</taxon>
        <taxon>Solanaceae</taxon>
        <taxon>Solanoideae</taxon>
        <taxon>Solaneae</taxon>
        <taxon>Solanum</taxon>
    </lineage>
</organism>
<evidence type="ECO:0000313" key="2">
    <source>
        <dbReference type="Proteomes" id="UP001234989"/>
    </source>
</evidence>
<dbReference type="AlphaFoldDB" id="A0AAF0PRB9"/>
<proteinExistence type="predicted"/>
<sequence>MMEHLKFYWRSLEYLVYYAEKFETLHSCRGNGLALCGGPSLRQSSNSTAQTSSQQKINKELENLLSGCLLLF</sequence>
<protein>
    <submittedName>
        <fullName evidence="1">Uncharacterized protein</fullName>
    </submittedName>
</protein>
<reference evidence="1" key="1">
    <citation type="submission" date="2023-08" db="EMBL/GenBank/DDBJ databases">
        <title>A de novo genome assembly of Solanum verrucosum Schlechtendal, a Mexican diploid species geographically isolated from the other diploid A-genome species in potato relatives.</title>
        <authorList>
            <person name="Hosaka K."/>
        </authorList>
    </citation>
    <scope>NUCLEOTIDE SEQUENCE</scope>
    <source>
        <tissue evidence="1">Young leaves</tissue>
    </source>
</reference>
<name>A0AAF0PRB9_SOLVR</name>